<dbReference type="Proteomes" id="UP000240542">
    <property type="component" value="Unassembled WGS sequence"/>
</dbReference>
<dbReference type="SUPFAM" id="SSF47240">
    <property type="entry name" value="Ferritin-like"/>
    <property type="match status" value="1"/>
</dbReference>
<dbReference type="InterPro" id="IPR029447">
    <property type="entry name" value="DUF4439"/>
</dbReference>
<dbReference type="RefSeq" id="WP_106581205.1">
    <property type="nucleotide sequence ID" value="NZ_PYGA01000001.1"/>
</dbReference>
<dbReference type="Pfam" id="PF14530">
    <property type="entry name" value="DUF4439"/>
    <property type="match status" value="1"/>
</dbReference>
<evidence type="ECO:0000259" key="1">
    <source>
        <dbReference type="Pfam" id="PF14530"/>
    </source>
</evidence>
<organism evidence="2 3">
    <name type="scientific">Murinocardiopsis flavida</name>
    <dbReference type="NCBI Taxonomy" id="645275"/>
    <lineage>
        <taxon>Bacteria</taxon>
        <taxon>Bacillati</taxon>
        <taxon>Actinomycetota</taxon>
        <taxon>Actinomycetes</taxon>
        <taxon>Streptosporangiales</taxon>
        <taxon>Nocardiopsidaceae</taxon>
        <taxon>Murinocardiopsis</taxon>
    </lineage>
</organism>
<keyword evidence="3" id="KW-1185">Reference proteome</keyword>
<name>A0A2P8DV02_9ACTN</name>
<dbReference type="EMBL" id="PYGA01000001">
    <property type="protein sequence ID" value="PSL01056.1"/>
    <property type="molecule type" value="Genomic_DNA"/>
</dbReference>
<dbReference type="InterPro" id="IPR012347">
    <property type="entry name" value="Ferritin-like"/>
</dbReference>
<reference evidence="2 3" key="1">
    <citation type="submission" date="2018-03" db="EMBL/GenBank/DDBJ databases">
        <title>Genomic Encyclopedia of Archaeal and Bacterial Type Strains, Phase II (KMG-II): from individual species to whole genera.</title>
        <authorList>
            <person name="Goeker M."/>
        </authorList>
    </citation>
    <scope>NUCLEOTIDE SEQUENCE [LARGE SCALE GENOMIC DNA]</scope>
    <source>
        <strain evidence="2 3">DSM 45312</strain>
    </source>
</reference>
<comment type="caution">
    <text evidence="2">The sequence shown here is derived from an EMBL/GenBank/DDBJ whole genome shotgun (WGS) entry which is preliminary data.</text>
</comment>
<feature type="domain" description="DUF4439" evidence="1">
    <location>
        <begin position="19"/>
        <end position="147"/>
    </location>
</feature>
<dbReference type="AlphaFoldDB" id="A0A2P8DV02"/>
<evidence type="ECO:0000313" key="3">
    <source>
        <dbReference type="Proteomes" id="UP000240542"/>
    </source>
</evidence>
<proteinExistence type="predicted"/>
<gene>
    <name evidence="2" type="ORF">CLV63_101535</name>
</gene>
<dbReference type="InterPro" id="IPR009078">
    <property type="entry name" value="Ferritin-like_SF"/>
</dbReference>
<evidence type="ECO:0000313" key="2">
    <source>
        <dbReference type="EMBL" id="PSL01056.1"/>
    </source>
</evidence>
<dbReference type="Gene3D" id="1.20.1260.10">
    <property type="match status" value="1"/>
</dbReference>
<sequence>MSSTNEASEAPEPGSDTAALQKALRAEHAAVYGYGFIGAKTTGATRERCRAFLDDHRNHRETLRTELINRGAEPAVSKAAYAIPDDTSEQGLADYAGSLEETAAQAYLQLAGASDRALRELAGRSLQMTVVRALEWGADLAAFPGFPGGRL</sequence>
<dbReference type="CDD" id="cd00657">
    <property type="entry name" value="Ferritin_like"/>
    <property type="match status" value="1"/>
</dbReference>
<protein>
    <submittedName>
        <fullName evidence="2">Uncharacterized protein DUF4439</fullName>
    </submittedName>
</protein>
<accession>A0A2P8DV02</accession>
<dbReference type="OrthoDB" id="3436701at2"/>